<dbReference type="PROSITE" id="PS51257">
    <property type="entry name" value="PROKAR_LIPOPROTEIN"/>
    <property type="match status" value="1"/>
</dbReference>
<dbReference type="SMART" id="SM00903">
    <property type="entry name" value="Flavin_Reduct"/>
    <property type="match status" value="1"/>
</dbReference>
<keyword evidence="2" id="KW-0285">Flavoprotein</keyword>
<dbReference type="InterPro" id="IPR052174">
    <property type="entry name" value="Flavoredoxin"/>
</dbReference>
<evidence type="ECO:0000313" key="6">
    <source>
        <dbReference type="Proteomes" id="UP001523566"/>
    </source>
</evidence>
<dbReference type="Pfam" id="PF01613">
    <property type="entry name" value="Flavin_Reduct"/>
    <property type="match status" value="1"/>
</dbReference>
<dbReference type="EMBL" id="JAMZFW010000002">
    <property type="protein sequence ID" value="MCP1101295.1"/>
    <property type="molecule type" value="Genomic_DNA"/>
</dbReference>
<dbReference type="InterPro" id="IPR012349">
    <property type="entry name" value="Split_barrel_FMN-bd"/>
</dbReference>
<comment type="cofactor">
    <cofactor evidence="1">
        <name>FMN</name>
        <dbReference type="ChEBI" id="CHEBI:58210"/>
    </cofactor>
</comment>
<organism evidence="5 6">
    <name type="scientific">Aequitasia blattaphilus</name>
    <dbReference type="NCBI Taxonomy" id="2949332"/>
    <lineage>
        <taxon>Bacteria</taxon>
        <taxon>Bacillati</taxon>
        <taxon>Bacillota</taxon>
        <taxon>Clostridia</taxon>
        <taxon>Lachnospirales</taxon>
        <taxon>Lachnospiraceae</taxon>
        <taxon>Aequitasia</taxon>
    </lineage>
</organism>
<keyword evidence="6" id="KW-1185">Reference proteome</keyword>
<gene>
    <name evidence="5" type="ORF">NK125_02565</name>
</gene>
<reference evidence="5 6" key="1">
    <citation type="journal article" date="2022" name="Genome Biol. Evol.">
        <title>Host diet, physiology and behaviors set the stage for Lachnospiraceae cladogenesis.</title>
        <authorList>
            <person name="Vera-Ponce De Leon A."/>
            <person name="Schneider M."/>
            <person name="Jahnes B.C."/>
            <person name="Sadowski V."/>
            <person name="Camuy-Velez L.A."/>
            <person name="Duan J."/>
            <person name="Sabree Z.L."/>
        </authorList>
    </citation>
    <scope>NUCLEOTIDE SEQUENCE [LARGE SCALE GENOMIC DNA]</scope>
    <source>
        <strain evidence="5 6">PAL113</strain>
    </source>
</reference>
<comment type="similarity">
    <text evidence="3">Belongs to the flavoredoxin family.</text>
</comment>
<sequence length="190" mass="21293">MGKEHWKPGNMVYPLPAVMVSCSDKKKNTNIITVAWTGTLCTNPAMVYVSIRPERHSYGMIKETKEFVINLTTKKLAHACDFCGVKSGRDLDKFKETGLHKGKAKELKYAPIIKESPVSIECQVKEIVELGSHHMFIGEVKNVQVEKAYFEEGGKFSLNKAGLITYSHGEYYTVGKPLGKFGFSVQKKRS</sequence>
<dbReference type="RefSeq" id="WP_262065074.1">
    <property type="nucleotide sequence ID" value="NZ_JAMXOD010000002.1"/>
</dbReference>
<dbReference type="Proteomes" id="UP001523566">
    <property type="component" value="Unassembled WGS sequence"/>
</dbReference>
<comment type="caution">
    <text evidence="5">The sequence shown here is derived from an EMBL/GenBank/DDBJ whole genome shotgun (WGS) entry which is preliminary data.</text>
</comment>
<name>A0ABT1E638_9FIRM</name>
<dbReference type="InterPro" id="IPR002563">
    <property type="entry name" value="Flavin_Rdtase-like_dom"/>
</dbReference>
<evidence type="ECO:0000256" key="3">
    <source>
        <dbReference type="ARBA" id="ARBA00038054"/>
    </source>
</evidence>
<dbReference type="SUPFAM" id="SSF50475">
    <property type="entry name" value="FMN-binding split barrel"/>
    <property type="match status" value="1"/>
</dbReference>
<dbReference type="PANTHER" id="PTHR43567">
    <property type="entry name" value="FLAVOREDOXIN-RELATED-RELATED"/>
    <property type="match status" value="1"/>
</dbReference>
<dbReference type="Gene3D" id="2.30.110.10">
    <property type="entry name" value="Electron Transport, Fmn-binding Protein, Chain A"/>
    <property type="match status" value="1"/>
</dbReference>
<proteinExistence type="inferred from homology"/>
<evidence type="ECO:0000256" key="1">
    <source>
        <dbReference type="ARBA" id="ARBA00001917"/>
    </source>
</evidence>
<evidence type="ECO:0000256" key="2">
    <source>
        <dbReference type="ARBA" id="ARBA00022630"/>
    </source>
</evidence>
<accession>A0ABT1E638</accession>
<evidence type="ECO:0000313" key="5">
    <source>
        <dbReference type="EMBL" id="MCP1101295.1"/>
    </source>
</evidence>
<protein>
    <submittedName>
        <fullName evidence="5">Flavin reductase family protein</fullName>
    </submittedName>
</protein>
<feature type="domain" description="Flavin reductase like" evidence="4">
    <location>
        <begin position="11"/>
        <end position="158"/>
    </location>
</feature>
<dbReference type="PANTHER" id="PTHR43567:SF1">
    <property type="entry name" value="FLAVOREDOXIN"/>
    <property type="match status" value="1"/>
</dbReference>
<evidence type="ECO:0000259" key="4">
    <source>
        <dbReference type="SMART" id="SM00903"/>
    </source>
</evidence>